<proteinExistence type="predicted"/>
<gene>
    <name evidence="2" type="ORF">SAMN07250955_105115</name>
</gene>
<evidence type="ECO:0000313" key="2">
    <source>
        <dbReference type="EMBL" id="SNB66480.1"/>
    </source>
</evidence>
<dbReference type="PROSITE" id="PS51257">
    <property type="entry name" value="PROKAR_LIPOPROTEIN"/>
    <property type="match status" value="1"/>
</dbReference>
<protein>
    <recommendedName>
        <fullName evidence="4">Secreted protein</fullName>
    </recommendedName>
</protein>
<sequence length="149" mass="15274">MRSAMMVLTMLAFGLVACVGVRTDTVRQGAYAALSDYDAALAAADTYLCQNAGDFSAACTPKPDCTADAPAPAGGCVEASLRQAIQTTVKDADSYVTSARALVAQSTLSTEEESQLGSLTSLLSTVTATLRAQVLTAREATPATAAKED</sequence>
<evidence type="ECO:0000256" key="1">
    <source>
        <dbReference type="SAM" id="SignalP"/>
    </source>
</evidence>
<accession>A0A212R3A8</accession>
<evidence type="ECO:0008006" key="4">
    <source>
        <dbReference type="Google" id="ProtNLM"/>
    </source>
</evidence>
<dbReference type="Proteomes" id="UP000197065">
    <property type="component" value="Unassembled WGS sequence"/>
</dbReference>
<evidence type="ECO:0000313" key="3">
    <source>
        <dbReference type="Proteomes" id="UP000197065"/>
    </source>
</evidence>
<reference evidence="2 3" key="1">
    <citation type="submission" date="2017-06" db="EMBL/GenBank/DDBJ databases">
        <authorList>
            <person name="Kim H.J."/>
            <person name="Triplett B.A."/>
        </authorList>
    </citation>
    <scope>NUCLEOTIDE SEQUENCE [LARGE SCALE GENOMIC DNA]</scope>
    <source>
        <strain evidence="2 3">B29T1</strain>
    </source>
</reference>
<feature type="chain" id="PRO_5013301667" description="Secreted protein" evidence="1">
    <location>
        <begin position="18"/>
        <end position="149"/>
    </location>
</feature>
<feature type="signal peptide" evidence="1">
    <location>
        <begin position="1"/>
        <end position="17"/>
    </location>
</feature>
<keyword evidence="1" id="KW-0732">Signal</keyword>
<dbReference type="RefSeq" id="WP_088561129.1">
    <property type="nucleotide sequence ID" value="NZ_FYEH01000005.1"/>
</dbReference>
<dbReference type="EMBL" id="FYEH01000005">
    <property type="protein sequence ID" value="SNB66480.1"/>
    <property type="molecule type" value="Genomic_DNA"/>
</dbReference>
<name>A0A212R3A8_9PROT</name>
<dbReference type="AlphaFoldDB" id="A0A212R3A8"/>
<organism evidence="2 3">
    <name type="scientific">Arboricoccus pini</name>
    <dbReference type="NCBI Taxonomy" id="1963835"/>
    <lineage>
        <taxon>Bacteria</taxon>
        <taxon>Pseudomonadati</taxon>
        <taxon>Pseudomonadota</taxon>
        <taxon>Alphaproteobacteria</taxon>
        <taxon>Geminicoccales</taxon>
        <taxon>Geminicoccaceae</taxon>
        <taxon>Arboricoccus</taxon>
    </lineage>
</organism>
<keyword evidence="3" id="KW-1185">Reference proteome</keyword>